<protein>
    <submittedName>
        <fullName evidence="1">Uncharacterized protein</fullName>
    </submittedName>
</protein>
<name>A0A9Q8SA94_9PEZI</name>
<dbReference type="AlphaFoldDB" id="A0A9Q8SA94"/>
<evidence type="ECO:0000313" key="2">
    <source>
        <dbReference type="Proteomes" id="UP000830671"/>
    </source>
</evidence>
<dbReference type="Proteomes" id="UP000830671">
    <property type="component" value="Chromosome 1"/>
</dbReference>
<accession>A0A9Q8SA94</accession>
<organism evidence="1 2">
    <name type="scientific">Colletotrichum lupini</name>
    <dbReference type="NCBI Taxonomy" id="145971"/>
    <lineage>
        <taxon>Eukaryota</taxon>
        <taxon>Fungi</taxon>
        <taxon>Dikarya</taxon>
        <taxon>Ascomycota</taxon>
        <taxon>Pezizomycotina</taxon>
        <taxon>Sordariomycetes</taxon>
        <taxon>Hypocreomycetidae</taxon>
        <taxon>Glomerellales</taxon>
        <taxon>Glomerellaceae</taxon>
        <taxon>Colletotrichum</taxon>
        <taxon>Colletotrichum acutatum species complex</taxon>
    </lineage>
</organism>
<reference evidence="1" key="1">
    <citation type="journal article" date="2021" name="Mol. Plant Microbe Interact.">
        <title>Complete Genome Sequence of the Plant-Pathogenic Fungus Colletotrichum lupini.</title>
        <authorList>
            <person name="Baroncelli R."/>
            <person name="Pensec F."/>
            <person name="Da Lio D."/>
            <person name="Boufleur T."/>
            <person name="Vicente I."/>
            <person name="Sarrocco S."/>
            <person name="Picot A."/>
            <person name="Baraldi E."/>
            <person name="Sukno S."/>
            <person name="Thon M."/>
            <person name="Le Floch G."/>
        </authorList>
    </citation>
    <scope>NUCLEOTIDE SEQUENCE</scope>
    <source>
        <strain evidence="1">IMI 504893</strain>
    </source>
</reference>
<keyword evidence="2" id="KW-1185">Reference proteome</keyword>
<sequence>MGLLSLITLVLPMLVEFAGNQLAT</sequence>
<dbReference type="EMBL" id="CP019471">
    <property type="protein sequence ID" value="UQC73752.1"/>
    <property type="molecule type" value="Genomic_DNA"/>
</dbReference>
<evidence type="ECO:0000313" key="1">
    <source>
        <dbReference type="EMBL" id="UQC73752.1"/>
    </source>
</evidence>
<proteinExistence type="predicted"/>
<gene>
    <name evidence="1" type="ORF">CLUP02_00398</name>
</gene>